<dbReference type="RefSeq" id="WP_076489110.1">
    <property type="nucleotide sequence ID" value="NZ_FTMS01000012.1"/>
</dbReference>
<organism evidence="9 10">
    <name type="scientific">Alkalispirochaeta americana</name>
    <dbReference type="NCBI Taxonomy" id="159291"/>
    <lineage>
        <taxon>Bacteria</taxon>
        <taxon>Pseudomonadati</taxon>
        <taxon>Spirochaetota</taxon>
        <taxon>Spirochaetia</taxon>
        <taxon>Spirochaetales</taxon>
        <taxon>Spirochaetaceae</taxon>
        <taxon>Alkalispirochaeta</taxon>
    </lineage>
</organism>
<dbReference type="Gene3D" id="1.10.3720.10">
    <property type="entry name" value="MetI-like"/>
    <property type="match status" value="1"/>
</dbReference>
<dbReference type="EMBL" id="FTMS01000012">
    <property type="protein sequence ID" value="SIQ63152.1"/>
    <property type="molecule type" value="Genomic_DNA"/>
</dbReference>
<reference evidence="9 10" key="1">
    <citation type="submission" date="2017-01" db="EMBL/GenBank/DDBJ databases">
        <authorList>
            <person name="Mah S.A."/>
            <person name="Swanson W.J."/>
            <person name="Moy G.W."/>
            <person name="Vacquier V.D."/>
        </authorList>
    </citation>
    <scope>NUCLEOTIDE SEQUENCE [LARGE SCALE GENOMIC DNA]</scope>
    <source>
        <strain evidence="9 10">ASpG1</strain>
    </source>
</reference>
<dbReference type="CDD" id="cd06261">
    <property type="entry name" value="TM_PBP2"/>
    <property type="match status" value="1"/>
</dbReference>
<evidence type="ECO:0000256" key="2">
    <source>
        <dbReference type="ARBA" id="ARBA00022448"/>
    </source>
</evidence>
<sequence length="277" mass="31022">MAKVHVRGQQFWSHLVLLTWSALVIIPLWIMVVNSFKTKLAIYRRPFGLPSPWTLQGYLAVFTGSSFPRYFLNSIMITATSIGVILLCASLAAYAIARWNSPLSKGVFLFFLAGLMVPIRIGSINLLILIRDLGLMDQLIGLLPIYVAMGMPVGVFVLTEFIRTVPAELTQAAHIDGASRLRIFLQIILPLTRPAMATVAIFNLVVLWNDLWFPLIFIRSESRRTLMLGVTRLFGQYQTDWTRILSTLTIATIPIVLLYILMARQFIRGLTAGAVKG</sequence>
<dbReference type="GO" id="GO:0055085">
    <property type="term" value="P:transmembrane transport"/>
    <property type="evidence" value="ECO:0007669"/>
    <property type="project" value="InterPro"/>
</dbReference>
<dbReference type="InterPro" id="IPR035906">
    <property type="entry name" value="MetI-like_sf"/>
</dbReference>
<evidence type="ECO:0000256" key="6">
    <source>
        <dbReference type="ARBA" id="ARBA00023136"/>
    </source>
</evidence>
<feature type="transmembrane region" description="Helical" evidence="7">
    <location>
        <begin position="12"/>
        <end position="32"/>
    </location>
</feature>
<feature type="transmembrane region" description="Helical" evidence="7">
    <location>
        <begin position="142"/>
        <end position="162"/>
    </location>
</feature>
<dbReference type="GO" id="GO:0005886">
    <property type="term" value="C:plasma membrane"/>
    <property type="evidence" value="ECO:0007669"/>
    <property type="project" value="UniProtKB-SubCell"/>
</dbReference>
<evidence type="ECO:0000259" key="8">
    <source>
        <dbReference type="PROSITE" id="PS50928"/>
    </source>
</evidence>
<feature type="domain" description="ABC transmembrane type-1" evidence="8">
    <location>
        <begin position="71"/>
        <end position="262"/>
    </location>
</feature>
<evidence type="ECO:0000256" key="1">
    <source>
        <dbReference type="ARBA" id="ARBA00004651"/>
    </source>
</evidence>
<evidence type="ECO:0000256" key="4">
    <source>
        <dbReference type="ARBA" id="ARBA00022692"/>
    </source>
</evidence>
<comment type="similarity">
    <text evidence="7">Belongs to the binding-protein-dependent transport system permease family.</text>
</comment>
<keyword evidence="5 7" id="KW-1133">Transmembrane helix</keyword>
<feature type="transmembrane region" description="Helical" evidence="7">
    <location>
        <begin position="108"/>
        <end position="130"/>
    </location>
</feature>
<feature type="transmembrane region" description="Helical" evidence="7">
    <location>
        <begin position="70"/>
        <end position="96"/>
    </location>
</feature>
<keyword evidence="2 7" id="KW-0813">Transport</keyword>
<protein>
    <submittedName>
        <fullName evidence="9">Raffinose/stachyose/melibiose transport system permease protein</fullName>
    </submittedName>
</protein>
<keyword evidence="3" id="KW-1003">Cell membrane</keyword>
<proteinExistence type="inferred from homology"/>
<dbReference type="PROSITE" id="PS50928">
    <property type="entry name" value="ABC_TM1"/>
    <property type="match status" value="1"/>
</dbReference>
<dbReference type="STRING" id="159291.SAMN05920897_11210"/>
<evidence type="ECO:0000256" key="5">
    <source>
        <dbReference type="ARBA" id="ARBA00022989"/>
    </source>
</evidence>
<comment type="subcellular location">
    <subcellularLocation>
        <location evidence="1 7">Cell membrane</location>
        <topology evidence="1 7">Multi-pass membrane protein</topology>
    </subcellularLocation>
</comment>
<evidence type="ECO:0000256" key="7">
    <source>
        <dbReference type="RuleBase" id="RU363032"/>
    </source>
</evidence>
<dbReference type="OrthoDB" id="42677at2"/>
<name>A0A1N6UC10_9SPIO</name>
<keyword evidence="4 7" id="KW-0812">Transmembrane</keyword>
<dbReference type="PANTHER" id="PTHR43744:SF12">
    <property type="entry name" value="ABC TRANSPORTER PERMEASE PROTEIN MG189-RELATED"/>
    <property type="match status" value="1"/>
</dbReference>
<dbReference type="InterPro" id="IPR000515">
    <property type="entry name" value="MetI-like"/>
</dbReference>
<dbReference type="Proteomes" id="UP000186400">
    <property type="component" value="Unassembled WGS sequence"/>
</dbReference>
<evidence type="ECO:0000256" key="3">
    <source>
        <dbReference type="ARBA" id="ARBA00022475"/>
    </source>
</evidence>
<dbReference type="PANTHER" id="PTHR43744">
    <property type="entry name" value="ABC TRANSPORTER PERMEASE PROTEIN MG189-RELATED-RELATED"/>
    <property type="match status" value="1"/>
</dbReference>
<dbReference type="SUPFAM" id="SSF161098">
    <property type="entry name" value="MetI-like"/>
    <property type="match status" value="1"/>
</dbReference>
<evidence type="ECO:0000313" key="9">
    <source>
        <dbReference type="EMBL" id="SIQ63152.1"/>
    </source>
</evidence>
<keyword evidence="6 7" id="KW-0472">Membrane</keyword>
<dbReference type="Pfam" id="PF00528">
    <property type="entry name" value="BPD_transp_1"/>
    <property type="match status" value="1"/>
</dbReference>
<feature type="transmembrane region" description="Helical" evidence="7">
    <location>
        <begin position="183"/>
        <end position="208"/>
    </location>
</feature>
<keyword evidence="10" id="KW-1185">Reference proteome</keyword>
<evidence type="ECO:0000313" key="10">
    <source>
        <dbReference type="Proteomes" id="UP000186400"/>
    </source>
</evidence>
<gene>
    <name evidence="9" type="ORF">SAMN05920897_11210</name>
</gene>
<feature type="transmembrane region" description="Helical" evidence="7">
    <location>
        <begin position="241"/>
        <end position="261"/>
    </location>
</feature>
<accession>A0A1N6UC10</accession>
<dbReference type="AlphaFoldDB" id="A0A1N6UC10"/>